<feature type="compositionally biased region" description="Basic and acidic residues" evidence="1">
    <location>
        <begin position="20"/>
        <end position="29"/>
    </location>
</feature>
<evidence type="ECO:0000313" key="2">
    <source>
        <dbReference type="EMBL" id="MFC4823722.1"/>
    </source>
</evidence>
<name>A0ABD5PZW9_9EURY</name>
<reference evidence="2 3" key="1">
    <citation type="journal article" date="2019" name="Int. J. Syst. Evol. Microbiol.">
        <title>The Global Catalogue of Microorganisms (GCM) 10K type strain sequencing project: providing services to taxonomists for standard genome sequencing and annotation.</title>
        <authorList>
            <consortium name="The Broad Institute Genomics Platform"/>
            <consortium name="The Broad Institute Genome Sequencing Center for Infectious Disease"/>
            <person name="Wu L."/>
            <person name="Ma J."/>
        </authorList>
    </citation>
    <scope>NUCLEOTIDE SEQUENCE [LARGE SCALE GENOMIC DNA]</scope>
    <source>
        <strain evidence="2 3">XZYJ18</strain>
    </source>
</reference>
<dbReference type="EMBL" id="JBHSHT010000001">
    <property type="protein sequence ID" value="MFC4823722.1"/>
    <property type="molecule type" value="Genomic_DNA"/>
</dbReference>
<dbReference type="SUPFAM" id="SSF55811">
    <property type="entry name" value="Nudix"/>
    <property type="match status" value="1"/>
</dbReference>
<organism evidence="2 3">
    <name type="scientific">Halorussus aquaticus</name>
    <dbReference type="NCBI Taxonomy" id="2953748"/>
    <lineage>
        <taxon>Archaea</taxon>
        <taxon>Methanobacteriati</taxon>
        <taxon>Methanobacteriota</taxon>
        <taxon>Stenosarchaea group</taxon>
        <taxon>Halobacteria</taxon>
        <taxon>Halobacteriales</taxon>
        <taxon>Haladaptataceae</taxon>
        <taxon>Halorussus</taxon>
    </lineage>
</organism>
<comment type="caution">
    <text evidence="2">The sequence shown here is derived from an EMBL/GenBank/DDBJ whole genome shotgun (WGS) entry which is preliminary data.</text>
</comment>
<accession>A0ABD5PZW9</accession>
<dbReference type="Gene3D" id="3.90.79.10">
    <property type="entry name" value="Nucleoside Triphosphate Pyrophosphohydrolase"/>
    <property type="match status" value="1"/>
</dbReference>
<dbReference type="Proteomes" id="UP001595945">
    <property type="component" value="Unassembled WGS sequence"/>
</dbReference>
<evidence type="ECO:0000256" key="1">
    <source>
        <dbReference type="SAM" id="MobiDB-lite"/>
    </source>
</evidence>
<dbReference type="AlphaFoldDB" id="A0ABD5PZW9"/>
<dbReference type="GeneID" id="73046983"/>
<dbReference type="RefSeq" id="WP_254270310.1">
    <property type="nucleotide sequence ID" value="NZ_CP100401.1"/>
</dbReference>
<dbReference type="InterPro" id="IPR015797">
    <property type="entry name" value="NUDIX_hydrolase-like_dom_sf"/>
</dbReference>
<sequence>MTETSTETTDDVSPADSLTDPERLRDRADVPFTSEEAVHDDRDHCNTDAAGRAVVGLTNDAGDVLLAVHKEESVAMLPHCGVEPGEDWAAVARGTVEITTDLPFELDGVEVVREIDHFVEGEDEPHATTYGVVFRASVAGDPDTADPSHDENEHWDADWFDAVPENTPEGSGLVEDDIRLFVD</sequence>
<dbReference type="EC" id="3.6.-.-" evidence="2"/>
<keyword evidence="3" id="KW-1185">Reference proteome</keyword>
<gene>
    <name evidence="2" type="ORF">ACFO9K_05570</name>
</gene>
<dbReference type="GO" id="GO:0016787">
    <property type="term" value="F:hydrolase activity"/>
    <property type="evidence" value="ECO:0007669"/>
    <property type="project" value="UniProtKB-KW"/>
</dbReference>
<keyword evidence="2" id="KW-0378">Hydrolase</keyword>
<protein>
    <submittedName>
        <fullName evidence="2">NUDIX hydrolase</fullName>
        <ecNumber evidence="2">3.6.-.-</ecNumber>
    </submittedName>
</protein>
<feature type="region of interest" description="Disordered" evidence="1">
    <location>
        <begin position="1"/>
        <end position="44"/>
    </location>
</feature>
<evidence type="ECO:0000313" key="3">
    <source>
        <dbReference type="Proteomes" id="UP001595945"/>
    </source>
</evidence>
<dbReference type="CDD" id="cd02883">
    <property type="entry name" value="NUDIX_Hydrolase"/>
    <property type="match status" value="1"/>
</dbReference>
<proteinExistence type="predicted"/>